<dbReference type="Proteomes" id="UP000202031">
    <property type="component" value="Chromosome"/>
</dbReference>
<feature type="transmembrane region" description="Helical" evidence="1">
    <location>
        <begin position="29"/>
        <end position="50"/>
    </location>
</feature>
<dbReference type="EMBL" id="CP015578">
    <property type="protein sequence ID" value="ARQ97280.1"/>
    <property type="molecule type" value="Genomic_DNA"/>
</dbReference>
<dbReference type="GeneID" id="93078438"/>
<reference evidence="4" key="1">
    <citation type="journal article" date="2017" name="Genome Biol. Evol.">
        <title>Comparative Genomic Analysis Identifies a Campylobacter Clade Deficient in Selenium Metabolism.</title>
        <authorList>
            <person name="Miller W.G."/>
            <person name="Yee E."/>
            <person name="Lopes B.S."/>
            <person name="Chapman M.H."/>
            <person name="Huynh S."/>
            <person name="Bono J.L."/>
            <person name="Parker C.T."/>
            <person name="Strachan N.J.C."/>
            <person name="Forbes K.J."/>
        </authorList>
    </citation>
    <scope>NUCLEOTIDE SEQUENCE [LARGE SCALE GENOMIC DNA]</scope>
    <source>
        <strain evidence="4">NCTC 13004</strain>
    </source>
</reference>
<protein>
    <recommendedName>
        <fullName evidence="2">Inner membrane protein YgaP-like transmembrane domain-containing protein</fullName>
    </recommendedName>
</protein>
<name>A0A1X9SM30_9BACT</name>
<evidence type="ECO:0000256" key="1">
    <source>
        <dbReference type="SAM" id="Phobius"/>
    </source>
</evidence>
<evidence type="ECO:0000313" key="4">
    <source>
        <dbReference type="Proteomes" id="UP000202031"/>
    </source>
</evidence>
<keyword evidence="1" id="KW-1133">Transmembrane helix</keyword>
<feature type="domain" description="Inner membrane protein YgaP-like transmembrane" evidence="2">
    <location>
        <begin position="1"/>
        <end position="57"/>
    </location>
</feature>
<dbReference type="KEGG" id="clx:CLAN_0531"/>
<dbReference type="Pfam" id="PF11127">
    <property type="entry name" value="YgaP-like_TM"/>
    <property type="match status" value="1"/>
</dbReference>
<evidence type="ECO:0000313" key="3">
    <source>
        <dbReference type="EMBL" id="ARQ97280.1"/>
    </source>
</evidence>
<gene>
    <name evidence="3" type="ORF">CLAN_0531</name>
</gene>
<dbReference type="AlphaFoldDB" id="A0A1X9SM30"/>
<keyword evidence="1" id="KW-0812">Transmembrane</keyword>
<proteinExistence type="predicted"/>
<sequence>MSNLDKTIRLIIAAIIFFVFGFVCQCWWWLIGLVPLLTAVYGYCPLYSLIGKKSCKK</sequence>
<dbReference type="InterPro" id="IPR021309">
    <property type="entry name" value="YgaP-like_TM"/>
</dbReference>
<organism evidence="3 4">
    <name type="scientific">Campylobacter lanienae NCTC 13004</name>
    <dbReference type="NCBI Taxonomy" id="1031753"/>
    <lineage>
        <taxon>Bacteria</taxon>
        <taxon>Pseudomonadati</taxon>
        <taxon>Campylobacterota</taxon>
        <taxon>Epsilonproteobacteria</taxon>
        <taxon>Campylobacterales</taxon>
        <taxon>Campylobacteraceae</taxon>
        <taxon>Campylobacter</taxon>
    </lineage>
</organism>
<accession>A0A1X9SM30</accession>
<evidence type="ECO:0000259" key="2">
    <source>
        <dbReference type="Pfam" id="PF11127"/>
    </source>
</evidence>
<dbReference type="RefSeq" id="WP_086224838.1">
    <property type="nucleotide sequence ID" value="NZ_CP015578.1"/>
</dbReference>
<keyword evidence="1" id="KW-0472">Membrane</keyword>
<feature type="transmembrane region" description="Helical" evidence="1">
    <location>
        <begin position="7"/>
        <end position="23"/>
    </location>
</feature>